<feature type="domain" description="PRD" evidence="7">
    <location>
        <begin position="445"/>
        <end position="550"/>
    </location>
</feature>
<keyword evidence="2" id="KW-0547">Nucleotide-binding</keyword>
<dbReference type="InterPro" id="IPR002078">
    <property type="entry name" value="Sigma_54_int"/>
</dbReference>
<evidence type="ECO:0000256" key="2">
    <source>
        <dbReference type="ARBA" id="ARBA00022741"/>
    </source>
</evidence>
<keyword evidence="4" id="KW-0238">DNA-binding</keyword>
<dbReference type="InterPro" id="IPR011608">
    <property type="entry name" value="PRD"/>
</dbReference>
<dbReference type="SUPFAM" id="SSF63520">
    <property type="entry name" value="PTS-regulatory domain, PRD"/>
    <property type="match status" value="2"/>
</dbReference>
<dbReference type="SUPFAM" id="SSF46785">
    <property type="entry name" value="Winged helix' DNA-binding domain"/>
    <property type="match status" value="1"/>
</dbReference>
<evidence type="ECO:0000259" key="7">
    <source>
        <dbReference type="PROSITE" id="PS51372"/>
    </source>
</evidence>
<comment type="caution">
    <text evidence="8">The sequence shown here is derived from an EMBL/GenBank/DDBJ whole genome shotgun (WGS) entry which is preliminary data.</text>
</comment>
<evidence type="ECO:0000259" key="6">
    <source>
        <dbReference type="PROSITE" id="PS51096"/>
    </source>
</evidence>
<sequence length="900" mass="102962">MKVIDKVYNTLLDLELKKKIGVSATDISKELNLDRSTISRYLNALYNDKRIEKIDGRPVLFQSISNNTLTSSDNKFSDGLNSLDKLAGAKQGLSVPIEKAKAAIIYPPKGLHTLLLGETGVGKSLFAEQMYEYAKEVDILDKDAPFIRFNCADYASNPNLLTAHIFGVKRGAFTGAETDRDGLLKKADKGVLFLDEIHRLTPEGQEMLFTYIDKGFFRPLGESEKLIYVNVRIIAATTEEPESYLLQTFSRRIPMVIRLPNLRERSLAERYSLIESFIREESRRLGESIYINKNSIISYLLYDCPNNIGQLKSDIQLSCAKAFLNYKANLNGFLMINQGDLPNHVRKGLLYLNEYRKDVNELLGGTNDILKYSEIEEPPLKLIHEEENIGEDFYNIIEEKIDTFKMSGMDESDINEILSIDIESHFQKYIGEISRRYRKNEIHSIINREIAGVVEEILILAKEALNKEYDERIYFGLSFHLERSVERIRNGEKIYNPKLNFIRINYEDEFIFAMKIAKLIDNKFNIEIPVDEIGYLAMFFASEYFKDKKEIESNVKIIVVMHGRSTASSMVEVVNSLIGSDFVVGLDMPLSMKPQRMYEITKDKVLEIHRDKGVILMVDMGSLTNFGHMITEETGVEVRTIDMVSTLIVLDIARKAIIGYSLEDILGSISYKGIIDTPQDRNRKKENIMVSACFTGDGVAKKISDIVSNTISNKNIKIVTINIIDDRRIEDRIAELEKNYNILAIISAVNINIKSIPFISAIDLFSKETVRELDKIIKEAEMYDKIWDSLKEHLVHLESDLIIKDIKYLINGLEEGLNIKVTNDVKMGMALHICFMIDSLLAGEKTRIFDELDSFSKLYLNEMLIVKEQFRFINESYKINIGDNEVAYIVRLFMENNISV</sequence>
<dbReference type="InterPro" id="IPR036390">
    <property type="entry name" value="WH_DNA-bd_sf"/>
</dbReference>
<feature type="domain" description="PTS EIIA type-4" evidence="6">
    <location>
        <begin position="554"/>
        <end position="688"/>
    </location>
</feature>
<dbReference type="PROSITE" id="PS51096">
    <property type="entry name" value="PTS_EIIA_TYPE_4"/>
    <property type="match status" value="1"/>
</dbReference>
<dbReference type="EMBL" id="JANGAC010000012">
    <property type="protein sequence ID" value="MCQ4924448.1"/>
    <property type="molecule type" value="Genomic_DNA"/>
</dbReference>
<dbReference type="Pfam" id="PF00158">
    <property type="entry name" value="Sigma54_activat"/>
    <property type="match status" value="1"/>
</dbReference>
<dbReference type="Pfam" id="PF00874">
    <property type="entry name" value="PRD"/>
    <property type="match status" value="2"/>
</dbReference>
<keyword evidence="9" id="KW-1185">Reference proteome</keyword>
<dbReference type="PANTHER" id="PTHR32071:SF38">
    <property type="entry name" value="PSP OPERON TRANSCRIPTIONAL ACTIVATOR"/>
    <property type="match status" value="1"/>
</dbReference>
<dbReference type="Gene3D" id="3.40.50.300">
    <property type="entry name" value="P-loop containing nucleotide triphosphate hydrolases"/>
    <property type="match status" value="1"/>
</dbReference>
<dbReference type="PROSITE" id="PS51372">
    <property type="entry name" value="PRD_2"/>
    <property type="match status" value="2"/>
</dbReference>
<organism evidence="8 9">
    <name type="scientific">Tissierella carlieri</name>
    <dbReference type="NCBI Taxonomy" id="689904"/>
    <lineage>
        <taxon>Bacteria</taxon>
        <taxon>Bacillati</taxon>
        <taxon>Bacillota</taxon>
        <taxon>Tissierellia</taxon>
        <taxon>Tissierellales</taxon>
        <taxon>Tissierellaceae</taxon>
        <taxon>Tissierella</taxon>
    </lineage>
</organism>
<reference evidence="8 9" key="1">
    <citation type="submission" date="2022-06" db="EMBL/GenBank/DDBJ databases">
        <title>Isolation of gut microbiota from human fecal samples.</title>
        <authorList>
            <person name="Pamer E.G."/>
            <person name="Barat B."/>
            <person name="Waligurski E."/>
            <person name="Medina S."/>
            <person name="Paddock L."/>
            <person name="Mostad J."/>
        </authorList>
    </citation>
    <scope>NUCLEOTIDE SEQUENCE [LARGE SCALE GENOMIC DNA]</scope>
    <source>
        <strain evidence="8 9">DFI.7.95</strain>
    </source>
</reference>
<proteinExistence type="predicted"/>
<keyword evidence="3" id="KW-0067">ATP-binding</keyword>
<evidence type="ECO:0000313" key="8">
    <source>
        <dbReference type="EMBL" id="MCQ4924448.1"/>
    </source>
</evidence>
<dbReference type="InterPro" id="IPR004701">
    <property type="entry name" value="PTS_EIIA_man-typ"/>
</dbReference>
<dbReference type="SUPFAM" id="SSF52540">
    <property type="entry name" value="P-loop containing nucleoside triphosphate hydrolases"/>
    <property type="match status" value="1"/>
</dbReference>
<feature type="domain" description="PRD" evidence="7">
    <location>
        <begin position="797"/>
        <end position="900"/>
    </location>
</feature>
<dbReference type="InterPro" id="IPR036662">
    <property type="entry name" value="PTS_EIIA_man-typ_sf"/>
</dbReference>
<feature type="domain" description="Sigma-54 factor interaction" evidence="5">
    <location>
        <begin position="86"/>
        <end position="320"/>
    </location>
</feature>
<name>A0ABT1SDA7_9FIRM</name>
<dbReference type="Proteomes" id="UP001524478">
    <property type="component" value="Unassembled WGS sequence"/>
</dbReference>
<dbReference type="InterPro" id="IPR027417">
    <property type="entry name" value="P-loop_NTPase"/>
</dbReference>
<accession>A0ABT1SDA7</accession>
<dbReference type="Gene3D" id="1.10.1790.10">
    <property type="entry name" value="PRD domain"/>
    <property type="match status" value="2"/>
</dbReference>
<dbReference type="InterPro" id="IPR036634">
    <property type="entry name" value="PRD_sf"/>
</dbReference>
<evidence type="ECO:0000256" key="3">
    <source>
        <dbReference type="ARBA" id="ARBA00022840"/>
    </source>
</evidence>
<evidence type="ECO:0000256" key="4">
    <source>
        <dbReference type="ARBA" id="ARBA00023125"/>
    </source>
</evidence>
<dbReference type="CDD" id="cd00009">
    <property type="entry name" value="AAA"/>
    <property type="match status" value="1"/>
</dbReference>
<gene>
    <name evidence="8" type="ORF">NE686_15205</name>
</gene>
<evidence type="ECO:0000313" key="9">
    <source>
        <dbReference type="Proteomes" id="UP001524478"/>
    </source>
</evidence>
<dbReference type="InterPro" id="IPR003593">
    <property type="entry name" value="AAA+_ATPase"/>
</dbReference>
<protein>
    <submittedName>
        <fullName evidence="8">Sigma 54-interacting transcriptional regulator</fullName>
    </submittedName>
</protein>
<keyword evidence="1" id="KW-0808">Transferase</keyword>
<dbReference type="PANTHER" id="PTHR32071">
    <property type="entry name" value="TRANSCRIPTIONAL REGULATORY PROTEIN"/>
    <property type="match status" value="1"/>
</dbReference>
<evidence type="ECO:0000259" key="5">
    <source>
        <dbReference type="PROSITE" id="PS50045"/>
    </source>
</evidence>
<dbReference type="PROSITE" id="PS50045">
    <property type="entry name" value="SIGMA54_INTERACT_4"/>
    <property type="match status" value="1"/>
</dbReference>
<dbReference type="Gene3D" id="3.40.50.510">
    <property type="entry name" value="Phosphotransferase system, mannose-type IIA component"/>
    <property type="match status" value="1"/>
</dbReference>
<dbReference type="SMART" id="SM00382">
    <property type="entry name" value="AAA"/>
    <property type="match status" value="1"/>
</dbReference>
<evidence type="ECO:0000256" key="1">
    <source>
        <dbReference type="ARBA" id="ARBA00022679"/>
    </source>
</evidence>
<dbReference type="Pfam" id="PF03610">
    <property type="entry name" value="EIIA-man"/>
    <property type="match status" value="1"/>
</dbReference>
<dbReference type="SUPFAM" id="SSF53062">
    <property type="entry name" value="PTS system fructose IIA component-like"/>
    <property type="match status" value="1"/>
</dbReference>
<dbReference type="RefSeq" id="WP_256312193.1">
    <property type="nucleotide sequence ID" value="NZ_JANGAC010000012.1"/>
</dbReference>